<dbReference type="AlphaFoldDB" id="A0A146KJB7"/>
<reference evidence="1" key="1">
    <citation type="submission" date="2015-07" db="EMBL/GenBank/DDBJ databases">
        <title>Adaptation to a free-living lifestyle via gene acquisitions in the diplomonad Trepomonas sp. PC1.</title>
        <authorList>
            <person name="Xu F."/>
            <person name="Jerlstrom-Hultqvist J."/>
            <person name="Kolisko M."/>
            <person name="Simpson A.G.B."/>
            <person name="Roger A.J."/>
            <person name="Svard S.G."/>
            <person name="Andersson J.O."/>
        </authorList>
    </citation>
    <scope>NUCLEOTIDE SEQUENCE</scope>
    <source>
        <strain evidence="1">PC1</strain>
    </source>
</reference>
<accession>A0A146KJB7</accession>
<name>A0A146KJB7_9EUKA</name>
<feature type="non-terminal residue" evidence="1">
    <location>
        <position position="1"/>
    </location>
</feature>
<proteinExistence type="predicted"/>
<evidence type="ECO:0000313" key="1">
    <source>
        <dbReference type="EMBL" id="JAP96258.1"/>
    </source>
</evidence>
<gene>
    <name evidence="1" type="ORF">TPC1_10462</name>
</gene>
<dbReference type="EMBL" id="GDID01000348">
    <property type="protein sequence ID" value="JAP96258.1"/>
    <property type="molecule type" value="Transcribed_RNA"/>
</dbReference>
<sequence>KILHIVFYIIYYIRIFITILKRKTRAFTDKFVSLFYPYVWRKVQLEYVPNHIMFTGGLIPRSNRFKYYKNMADAISLGYDASIDMFTLHLPYALWSYEDVSAISGFLNTSFKKLGYRPFISCITNQVDPECVIDNTLNEAEVFGKNVSIIILSPMAQPVKLQSAQMIIQLIDKRHSNVQFIQYFKRQQVKDSIDHFIRKLPGLNGDLSGTFNKQPDLIINFGGDFNQCVQGIPFQLLRKTYLKQFGSLSGFYIYSFVRLIEWFDSSEARKYQIVEGK</sequence>
<organism evidence="1">
    <name type="scientific">Trepomonas sp. PC1</name>
    <dbReference type="NCBI Taxonomy" id="1076344"/>
    <lineage>
        <taxon>Eukaryota</taxon>
        <taxon>Metamonada</taxon>
        <taxon>Diplomonadida</taxon>
        <taxon>Hexamitidae</taxon>
        <taxon>Hexamitinae</taxon>
        <taxon>Trepomonas</taxon>
    </lineage>
</organism>
<protein>
    <submittedName>
        <fullName evidence="1">Uncharacterized protein</fullName>
    </submittedName>
</protein>